<feature type="transmembrane region" description="Helical" evidence="3">
    <location>
        <begin position="721"/>
        <end position="742"/>
    </location>
</feature>
<feature type="transmembrane region" description="Helical" evidence="3">
    <location>
        <begin position="656"/>
        <end position="681"/>
    </location>
</feature>
<feature type="transmembrane region" description="Helical" evidence="3">
    <location>
        <begin position="634"/>
        <end position="650"/>
    </location>
</feature>
<feature type="compositionally biased region" description="Low complexity" evidence="2">
    <location>
        <begin position="312"/>
        <end position="321"/>
    </location>
</feature>
<organism evidence="5 6">
    <name type="scientific">Tropilaelaps mercedesae</name>
    <dbReference type="NCBI Taxonomy" id="418985"/>
    <lineage>
        <taxon>Eukaryota</taxon>
        <taxon>Metazoa</taxon>
        <taxon>Ecdysozoa</taxon>
        <taxon>Arthropoda</taxon>
        <taxon>Chelicerata</taxon>
        <taxon>Arachnida</taxon>
        <taxon>Acari</taxon>
        <taxon>Parasitiformes</taxon>
        <taxon>Mesostigmata</taxon>
        <taxon>Gamasina</taxon>
        <taxon>Dermanyssoidea</taxon>
        <taxon>Laelapidae</taxon>
        <taxon>Tropilaelaps</taxon>
    </lineage>
</organism>
<keyword evidence="3" id="KW-1133">Transmembrane helix</keyword>
<feature type="transmembrane region" description="Helical" evidence="3">
    <location>
        <begin position="155"/>
        <end position="175"/>
    </location>
</feature>
<dbReference type="PANTHER" id="PTHR11360">
    <property type="entry name" value="MONOCARBOXYLATE TRANSPORTER"/>
    <property type="match status" value="1"/>
</dbReference>
<keyword evidence="6" id="KW-1185">Reference proteome</keyword>
<feature type="transmembrane region" description="Helical" evidence="3">
    <location>
        <begin position="94"/>
        <end position="113"/>
    </location>
</feature>
<feature type="compositionally biased region" description="Polar residues" evidence="2">
    <location>
        <begin position="288"/>
        <end position="298"/>
    </location>
</feature>
<dbReference type="InterPro" id="IPR036259">
    <property type="entry name" value="MFS_trans_sf"/>
</dbReference>
<dbReference type="InParanoid" id="A0A1V9X6Z1"/>
<dbReference type="SUPFAM" id="SSF103473">
    <property type="entry name" value="MFS general substrate transporter"/>
    <property type="match status" value="1"/>
</dbReference>
<comment type="caution">
    <text evidence="5">The sequence shown here is derived from an EMBL/GenBank/DDBJ whole genome shotgun (WGS) entry which is preliminary data.</text>
</comment>
<evidence type="ECO:0000313" key="5">
    <source>
        <dbReference type="EMBL" id="OQR69355.1"/>
    </source>
</evidence>
<dbReference type="AlphaFoldDB" id="A0A1V9X6Z1"/>
<dbReference type="InterPro" id="IPR050327">
    <property type="entry name" value="Proton-linked_MCT"/>
</dbReference>
<name>A0A1V9X6Z1_9ACAR</name>
<feature type="compositionally biased region" description="Polar residues" evidence="2">
    <location>
        <begin position="382"/>
        <end position="393"/>
    </location>
</feature>
<evidence type="ECO:0000256" key="3">
    <source>
        <dbReference type="SAM" id="Phobius"/>
    </source>
</evidence>
<keyword evidence="3" id="KW-0472">Membrane</keyword>
<feature type="transmembrane region" description="Helical" evidence="3">
    <location>
        <begin position="25"/>
        <end position="44"/>
    </location>
</feature>
<protein>
    <submittedName>
        <fullName evidence="5">Monocarboxylate transporter 7-like</fullName>
    </submittedName>
</protein>
<evidence type="ECO:0000256" key="1">
    <source>
        <dbReference type="ARBA" id="ARBA00004141"/>
    </source>
</evidence>
<comment type="subcellular location">
    <subcellularLocation>
        <location evidence="1">Membrane</location>
        <topology evidence="1">Multi-pass membrane protein</topology>
    </subcellularLocation>
</comment>
<dbReference type="PANTHER" id="PTHR11360:SF293">
    <property type="entry name" value="HERMES, ISOFORM A"/>
    <property type="match status" value="1"/>
</dbReference>
<accession>A0A1V9X6Z1</accession>
<dbReference type="EMBL" id="MNPL01021396">
    <property type="protein sequence ID" value="OQR69355.1"/>
    <property type="molecule type" value="Genomic_DNA"/>
</dbReference>
<dbReference type="InterPro" id="IPR011701">
    <property type="entry name" value="MFS"/>
</dbReference>
<dbReference type="Gene3D" id="1.20.1250.20">
    <property type="entry name" value="MFS general substrate transporter like domains"/>
    <property type="match status" value="2"/>
</dbReference>
<keyword evidence="3" id="KW-0812">Transmembrane</keyword>
<evidence type="ECO:0000256" key="2">
    <source>
        <dbReference type="SAM" id="MobiDB-lite"/>
    </source>
</evidence>
<evidence type="ECO:0000259" key="4">
    <source>
        <dbReference type="PROSITE" id="PS50850"/>
    </source>
</evidence>
<evidence type="ECO:0000313" key="6">
    <source>
        <dbReference type="Proteomes" id="UP000192247"/>
    </source>
</evidence>
<dbReference type="GO" id="GO:0008028">
    <property type="term" value="F:monocarboxylic acid transmembrane transporter activity"/>
    <property type="evidence" value="ECO:0007669"/>
    <property type="project" value="TreeGrafter"/>
</dbReference>
<feature type="domain" description="Major facilitator superfamily (MFS) profile" evidence="4">
    <location>
        <begin position="567"/>
        <end position="760"/>
    </location>
</feature>
<dbReference type="InterPro" id="IPR020846">
    <property type="entry name" value="MFS_dom"/>
</dbReference>
<dbReference type="Pfam" id="PF07690">
    <property type="entry name" value="MFS_1"/>
    <property type="match status" value="2"/>
</dbReference>
<dbReference type="FunCoup" id="A0A1V9X6Z1">
    <property type="interactions" value="66"/>
</dbReference>
<gene>
    <name evidence="5" type="ORF">BIW11_01865</name>
</gene>
<feature type="transmembrane region" description="Helical" evidence="3">
    <location>
        <begin position="566"/>
        <end position="588"/>
    </location>
</feature>
<proteinExistence type="predicted"/>
<dbReference type="Proteomes" id="UP000192247">
    <property type="component" value="Unassembled WGS sequence"/>
</dbReference>
<feature type="transmembrane region" description="Helical" evidence="3">
    <location>
        <begin position="693"/>
        <end position="715"/>
    </location>
</feature>
<reference evidence="5 6" key="1">
    <citation type="journal article" date="2017" name="Gigascience">
        <title>Draft genome of the honey bee ectoparasitic mite, Tropilaelaps mercedesae, is shaped by the parasitic life history.</title>
        <authorList>
            <person name="Dong X."/>
            <person name="Armstrong S.D."/>
            <person name="Xia D."/>
            <person name="Makepeace B.L."/>
            <person name="Darby A.C."/>
            <person name="Kadowaki T."/>
        </authorList>
    </citation>
    <scope>NUCLEOTIDE SEQUENCE [LARGE SCALE GENOMIC DNA]</scope>
    <source>
        <strain evidence="5">Wuxi-XJTLU</strain>
    </source>
</reference>
<feature type="region of interest" description="Disordered" evidence="2">
    <location>
        <begin position="222"/>
        <end position="248"/>
    </location>
</feature>
<dbReference type="PROSITE" id="PS50850">
    <property type="entry name" value="MFS"/>
    <property type="match status" value="1"/>
</dbReference>
<dbReference type="GO" id="GO:0016020">
    <property type="term" value="C:membrane"/>
    <property type="evidence" value="ECO:0007669"/>
    <property type="project" value="UniProtKB-SubCell"/>
</dbReference>
<feature type="compositionally biased region" description="Basic and acidic residues" evidence="2">
    <location>
        <begin position="371"/>
        <end position="381"/>
    </location>
</feature>
<feature type="compositionally biased region" description="Polar residues" evidence="2">
    <location>
        <begin position="224"/>
        <end position="233"/>
    </location>
</feature>
<feature type="compositionally biased region" description="Polar residues" evidence="2">
    <location>
        <begin position="327"/>
        <end position="347"/>
    </location>
</feature>
<feature type="transmembrane region" description="Helical" evidence="3">
    <location>
        <begin position="181"/>
        <end position="202"/>
    </location>
</feature>
<sequence length="760" mass="80483">MPMIRKLGFVEAAHSARVPPPDGGWGWMVLLGVVIGNILIIGHAKTFGVYISTFIERFDAKPSAVAWIQSIQFSFFLGFAPIASILAERFSPRAVTLCGAALACVGMGLSSQARTLTHLYFSYGMLMGLSCVFTFTPGVMMIAKYFDKRRGLANGLGMAGNSLGGIFMPVIADYLVSEYSLHGGLLIMGGILLNAAVGAMLWRPVESTSAYTAARRQARAVSLGRQQSTSQGTAPAGPVPSLSARTPPAIADSATTPLILDGREHECANGILPEEIQCELIPPLASVPTLQPESQPTGLSVAPATPAPSVSPAPISTASAPPCLPAVSSSTSVPDVSAPSVPTNFEVQSQPSTSPPPLPLSTASQRKKDRVAKDRDREQHSLEATQQRSLDHQSIFSQSTASLSSFVYLSTFHLGPSYGTVEDITNLDYDDDDDNDDDDDVDEELNGLAAESASVDDSEEEEEYDVYETVRARSDLKIDIAGFLAASGGAGAPDAGGATVGVEAKGAGDGTAPVAGAKGLEVILQPKKAITPTPEGTAAIATEHVGVGNSRPGGNKYLDFSFFRSSVFYVMMVPLFLHNIGYPTIQMYTPLYARSLGFSTSDSARCLSFLAFADVIGRIGCAWLSDLHFCKRKYFYMAGMLFSGLVAYFMPMAKTYVQLLLCTSGFGLASGAYIGLTVALFADAFGNEKVAKAHSMATMCTGIAGLAGGPLIGYVLEKTNSFLICYAILGTCQILGGLVYLLEPWAARHEANKQRAHQWV</sequence>
<feature type="region of interest" description="Disordered" evidence="2">
    <location>
        <begin position="287"/>
        <end position="393"/>
    </location>
</feature>
<dbReference type="OrthoDB" id="6499973at2759"/>
<feature type="transmembrane region" description="Helical" evidence="3">
    <location>
        <begin position="119"/>
        <end position="143"/>
    </location>
</feature>
<feature type="transmembrane region" description="Helical" evidence="3">
    <location>
        <begin position="64"/>
        <end position="87"/>
    </location>
</feature>